<dbReference type="InterPro" id="IPR020472">
    <property type="entry name" value="WD40_PAC1"/>
</dbReference>
<feature type="repeat" description="WD" evidence="3">
    <location>
        <begin position="409"/>
        <end position="450"/>
    </location>
</feature>
<dbReference type="AlphaFoldDB" id="A0E7X9"/>
<organism evidence="6 7">
    <name type="scientific">Paramecium tetraurelia</name>
    <dbReference type="NCBI Taxonomy" id="5888"/>
    <lineage>
        <taxon>Eukaryota</taxon>
        <taxon>Sar</taxon>
        <taxon>Alveolata</taxon>
        <taxon>Ciliophora</taxon>
        <taxon>Intramacronucleata</taxon>
        <taxon>Oligohymenophorea</taxon>
        <taxon>Peniculida</taxon>
        <taxon>Parameciidae</taxon>
        <taxon>Paramecium</taxon>
    </lineage>
</organism>
<dbReference type="InterPro" id="IPR019775">
    <property type="entry name" value="WD40_repeat_CS"/>
</dbReference>
<feature type="repeat" description="WD" evidence="3">
    <location>
        <begin position="619"/>
        <end position="660"/>
    </location>
</feature>
<feature type="repeat" description="WD" evidence="3">
    <location>
        <begin position="325"/>
        <end position="366"/>
    </location>
</feature>
<dbReference type="Proteomes" id="UP000000600">
    <property type="component" value="Unassembled WGS sequence"/>
</dbReference>
<dbReference type="InterPro" id="IPR024977">
    <property type="entry name" value="Apc4-like_WD40_dom"/>
</dbReference>
<dbReference type="InterPro" id="IPR011047">
    <property type="entry name" value="Quinoprotein_ADH-like_sf"/>
</dbReference>
<feature type="repeat" description="WD" evidence="3">
    <location>
        <begin position="451"/>
        <end position="486"/>
    </location>
</feature>
<dbReference type="PANTHER" id="PTHR19879:SF9">
    <property type="entry name" value="TRANSCRIPTION INITIATION FACTOR TFIID SUBUNIT 5"/>
    <property type="match status" value="1"/>
</dbReference>
<gene>
    <name evidence="6" type="ORF">GSPATT00024124001</name>
</gene>
<evidence type="ECO:0000256" key="3">
    <source>
        <dbReference type="PROSITE-ProRule" id="PRU00221"/>
    </source>
</evidence>
<evidence type="ECO:0000259" key="5">
    <source>
        <dbReference type="Pfam" id="PF23414"/>
    </source>
</evidence>
<reference evidence="6 7" key="1">
    <citation type="journal article" date="2006" name="Nature">
        <title>Global trends of whole-genome duplications revealed by the ciliate Paramecium tetraurelia.</title>
        <authorList>
            <consortium name="Genoscope"/>
            <person name="Aury J.-M."/>
            <person name="Jaillon O."/>
            <person name="Duret L."/>
            <person name="Noel B."/>
            <person name="Jubin C."/>
            <person name="Porcel B.M."/>
            <person name="Segurens B."/>
            <person name="Daubin V."/>
            <person name="Anthouard V."/>
            <person name="Aiach N."/>
            <person name="Arnaiz O."/>
            <person name="Billaut A."/>
            <person name="Beisson J."/>
            <person name="Blanc I."/>
            <person name="Bouhouche K."/>
            <person name="Camara F."/>
            <person name="Duharcourt S."/>
            <person name="Guigo R."/>
            <person name="Gogendeau D."/>
            <person name="Katinka M."/>
            <person name="Keller A.-M."/>
            <person name="Kissmehl R."/>
            <person name="Klotz C."/>
            <person name="Koll F."/>
            <person name="Le Moue A."/>
            <person name="Lepere C."/>
            <person name="Malinsky S."/>
            <person name="Nowacki M."/>
            <person name="Nowak J.K."/>
            <person name="Plattner H."/>
            <person name="Poulain J."/>
            <person name="Ruiz F."/>
            <person name="Serrano V."/>
            <person name="Zagulski M."/>
            <person name="Dessen P."/>
            <person name="Betermier M."/>
            <person name="Weissenbach J."/>
            <person name="Scarpelli C."/>
            <person name="Schachter V."/>
            <person name="Sperling L."/>
            <person name="Meyer E."/>
            <person name="Cohen J."/>
            <person name="Wincker P."/>
        </authorList>
    </citation>
    <scope>NUCLEOTIDE SEQUENCE [LARGE SCALE GENOMIC DNA]</scope>
    <source>
        <strain evidence="6 7">Stock d4-2</strain>
    </source>
</reference>
<dbReference type="InterPro" id="IPR001646">
    <property type="entry name" value="5peptide_repeat"/>
</dbReference>
<dbReference type="PANTHER" id="PTHR19879">
    <property type="entry name" value="TRANSCRIPTION INITIATION FACTOR TFIID"/>
    <property type="match status" value="1"/>
</dbReference>
<feature type="repeat" description="WD" evidence="3">
    <location>
        <begin position="493"/>
        <end position="534"/>
    </location>
</feature>
<dbReference type="InParanoid" id="A0E7X9"/>
<dbReference type="OrthoDB" id="414519at2759"/>
<dbReference type="EMBL" id="CT868662">
    <property type="protein sequence ID" value="CAK91396.1"/>
    <property type="molecule type" value="Genomic_DNA"/>
</dbReference>
<evidence type="ECO:0000313" key="6">
    <source>
        <dbReference type="EMBL" id="CAK91396.1"/>
    </source>
</evidence>
<dbReference type="SUPFAM" id="SSF82171">
    <property type="entry name" value="DPP6 N-terminal domain-like"/>
    <property type="match status" value="1"/>
</dbReference>
<proteinExistence type="predicted"/>
<dbReference type="Pfam" id="PF23414">
    <property type="entry name" value="Beta-prop_EML_2"/>
    <property type="match status" value="1"/>
</dbReference>
<dbReference type="RefSeq" id="XP_001458793.1">
    <property type="nucleotide sequence ID" value="XM_001458756.1"/>
</dbReference>
<dbReference type="InterPro" id="IPR001680">
    <property type="entry name" value="WD40_rpt"/>
</dbReference>
<feature type="domain" description="Anaphase-promoting complex subunit 4-like WD40" evidence="4">
    <location>
        <begin position="579"/>
        <end position="622"/>
    </location>
</feature>
<protein>
    <submittedName>
        <fullName evidence="6">Uncharacterized protein</fullName>
    </submittedName>
</protein>
<dbReference type="HOGENOM" id="CLU_000288_57_13_1"/>
<dbReference type="KEGG" id="ptm:GSPATT00024124001"/>
<dbReference type="Pfam" id="PF00805">
    <property type="entry name" value="Pentapeptide"/>
    <property type="match status" value="1"/>
</dbReference>
<dbReference type="CDD" id="cd00200">
    <property type="entry name" value="WD40"/>
    <property type="match status" value="1"/>
</dbReference>
<dbReference type="Gene3D" id="2.160.20.80">
    <property type="entry name" value="E3 ubiquitin-protein ligase SopA"/>
    <property type="match status" value="1"/>
</dbReference>
<sequence>MGCVSTQIIQNEPFVYQRKDDLYKILDSLKVIDVQLLKRIIAALKKEKVTNCLGYLSKHCQQKNKEQSNIKYIADIIGNICELDFNKKNYSTNEQQQQRKHLITQISYDKKILEFLEFLVQLTALDENLIQCGSNSLNILVEMKVDLAYHNFQNIKIKNTQLIGANFVKCDLSGSEFDNVIISGINLNGAKLFNCKWKNLRINELNKLNGHRDKVNQVCFSPDVMTMIFVFGMSKQEKQSQYYKEIGISIQSASHEMRDYWSPAVANLYIGGTFKLESIYINLKFILKMQIQFVSLLMVVYQHLVVKDNSIRLWDVKTAQQYLQLDGHTAQIQSVCFSSDNTKLASGSDDNSICLWDVKTGQKYHQLDGHTGYVNAVCFSPDCTTLASGSFDYSIRFWDVKTGQQAAKLDGHTHEVRFVCFSPDGTTLASASWDNSVFIWDVIKREQKVSIDGHTKQVTSVCFSPDGTALASGSYDNSIRLWDIQTILQYHQLDCHIDSIRSVCFSPDGTTLASGSDDYTIRLWDVKTGQQKIKLEGHSSYVISICFSPDGFTLASGSGDCSVRLWDVKQGQQKAQINGHNDYVRSVCFSHDGNTLASGCDDLTIRLWNVETQQVIHQFVTEIKYLFSTHFSPDCTTLASGCIDGYISLWDVKTGEQKVSLDYHNNPVSSVCFLS</sequence>
<feature type="domain" description="EML-like second beta-propeller" evidence="5">
    <location>
        <begin position="420"/>
        <end position="576"/>
    </location>
</feature>
<dbReference type="InterPro" id="IPR055442">
    <property type="entry name" value="Beta-prop_EML-like_2nd"/>
</dbReference>
<dbReference type="Pfam" id="PF00400">
    <property type="entry name" value="WD40"/>
    <property type="match status" value="3"/>
</dbReference>
<feature type="repeat" description="WD" evidence="3">
    <location>
        <begin position="367"/>
        <end position="408"/>
    </location>
</feature>
<keyword evidence="7" id="KW-1185">Reference proteome</keyword>
<dbReference type="eggNOG" id="KOG0266">
    <property type="taxonomic scope" value="Eukaryota"/>
</dbReference>
<evidence type="ECO:0000313" key="7">
    <source>
        <dbReference type="Proteomes" id="UP000000600"/>
    </source>
</evidence>
<accession>A0E7X9</accession>
<dbReference type="PROSITE" id="PS50082">
    <property type="entry name" value="WD_REPEATS_2"/>
    <property type="match status" value="8"/>
</dbReference>
<dbReference type="Gene3D" id="2.130.10.10">
    <property type="entry name" value="YVTN repeat-like/Quinoprotein amine dehydrogenase"/>
    <property type="match status" value="4"/>
</dbReference>
<dbReference type="SUPFAM" id="SSF50998">
    <property type="entry name" value="Quinoprotein alcohol dehydrogenase-like"/>
    <property type="match status" value="1"/>
</dbReference>
<dbReference type="PROSITE" id="PS50294">
    <property type="entry name" value="WD_REPEATS_REGION"/>
    <property type="match status" value="7"/>
</dbReference>
<evidence type="ECO:0000259" key="4">
    <source>
        <dbReference type="Pfam" id="PF12894"/>
    </source>
</evidence>
<evidence type="ECO:0000256" key="1">
    <source>
        <dbReference type="ARBA" id="ARBA00022574"/>
    </source>
</evidence>
<feature type="repeat" description="WD" evidence="3">
    <location>
        <begin position="535"/>
        <end position="576"/>
    </location>
</feature>
<feature type="repeat" description="WD" evidence="3">
    <location>
        <begin position="577"/>
        <end position="618"/>
    </location>
</feature>
<dbReference type="InterPro" id="IPR015943">
    <property type="entry name" value="WD40/YVTN_repeat-like_dom_sf"/>
</dbReference>
<dbReference type="SUPFAM" id="SSF141571">
    <property type="entry name" value="Pentapeptide repeat-like"/>
    <property type="match status" value="1"/>
</dbReference>
<dbReference type="PROSITE" id="PS00678">
    <property type="entry name" value="WD_REPEATS_1"/>
    <property type="match status" value="8"/>
</dbReference>
<dbReference type="PRINTS" id="PR00320">
    <property type="entry name" value="GPROTEINBRPT"/>
</dbReference>
<dbReference type="SMART" id="SM00320">
    <property type="entry name" value="WD40"/>
    <property type="match status" value="9"/>
</dbReference>
<dbReference type="GeneID" id="5044578"/>
<dbReference type="STRING" id="5888.A0E7X9"/>
<dbReference type="Pfam" id="PF12894">
    <property type="entry name" value="ANAPC4_WD40"/>
    <property type="match status" value="1"/>
</dbReference>
<keyword evidence="2" id="KW-0677">Repeat</keyword>
<evidence type="ECO:0000256" key="2">
    <source>
        <dbReference type="ARBA" id="ARBA00022737"/>
    </source>
</evidence>
<name>A0E7X9_PARTE</name>
<keyword evidence="1 3" id="KW-0853">WD repeat</keyword>